<protein>
    <submittedName>
        <fullName evidence="1">Uncharacterized protein</fullName>
    </submittedName>
</protein>
<comment type="caution">
    <text evidence="1">The sequence shown here is derived from an EMBL/GenBank/DDBJ whole genome shotgun (WGS) entry which is preliminary data.</text>
</comment>
<keyword evidence="2" id="KW-1185">Reference proteome</keyword>
<accession>A0ACB8T1Q5</accession>
<organism evidence="1 2">
    <name type="scientific">Artomyces pyxidatus</name>
    <dbReference type="NCBI Taxonomy" id="48021"/>
    <lineage>
        <taxon>Eukaryota</taxon>
        <taxon>Fungi</taxon>
        <taxon>Dikarya</taxon>
        <taxon>Basidiomycota</taxon>
        <taxon>Agaricomycotina</taxon>
        <taxon>Agaricomycetes</taxon>
        <taxon>Russulales</taxon>
        <taxon>Auriscalpiaceae</taxon>
        <taxon>Artomyces</taxon>
    </lineage>
</organism>
<evidence type="ECO:0000313" key="1">
    <source>
        <dbReference type="EMBL" id="KAI0062125.1"/>
    </source>
</evidence>
<reference evidence="1" key="1">
    <citation type="submission" date="2021-03" db="EMBL/GenBank/DDBJ databases">
        <authorList>
            <consortium name="DOE Joint Genome Institute"/>
            <person name="Ahrendt S."/>
            <person name="Looney B.P."/>
            <person name="Miyauchi S."/>
            <person name="Morin E."/>
            <person name="Drula E."/>
            <person name="Courty P.E."/>
            <person name="Chicoki N."/>
            <person name="Fauchery L."/>
            <person name="Kohler A."/>
            <person name="Kuo A."/>
            <person name="Labutti K."/>
            <person name="Pangilinan J."/>
            <person name="Lipzen A."/>
            <person name="Riley R."/>
            <person name="Andreopoulos W."/>
            <person name="He G."/>
            <person name="Johnson J."/>
            <person name="Barry K.W."/>
            <person name="Grigoriev I.V."/>
            <person name="Nagy L."/>
            <person name="Hibbett D."/>
            <person name="Henrissat B."/>
            <person name="Matheny P.B."/>
            <person name="Labbe J."/>
            <person name="Martin F."/>
        </authorList>
    </citation>
    <scope>NUCLEOTIDE SEQUENCE</scope>
    <source>
        <strain evidence="1">HHB10654</strain>
    </source>
</reference>
<proteinExistence type="predicted"/>
<dbReference type="Proteomes" id="UP000814140">
    <property type="component" value="Unassembled WGS sequence"/>
</dbReference>
<reference evidence="1" key="2">
    <citation type="journal article" date="2022" name="New Phytol.">
        <title>Evolutionary transition to the ectomycorrhizal habit in the genomes of a hyperdiverse lineage of mushroom-forming fungi.</title>
        <authorList>
            <person name="Looney B."/>
            <person name="Miyauchi S."/>
            <person name="Morin E."/>
            <person name="Drula E."/>
            <person name="Courty P.E."/>
            <person name="Kohler A."/>
            <person name="Kuo A."/>
            <person name="LaButti K."/>
            <person name="Pangilinan J."/>
            <person name="Lipzen A."/>
            <person name="Riley R."/>
            <person name="Andreopoulos W."/>
            <person name="He G."/>
            <person name="Johnson J."/>
            <person name="Nolan M."/>
            <person name="Tritt A."/>
            <person name="Barry K.W."/>
            <person name="Grigoriev I.V."/>
            <person name="Nagy L.G."/>
            <person name="Hibbett D."/>
            <person name="Henrissat B."/>
            <person name="Matheny P.B."/>
            <person name="Labbe J."/>
            <person name="Martin F.M."/>
        </authorList>
    </citation>
    <scope>NUCLEOTIDE SEQUENCE</scope>
    <source>
        <strain evidence="1">HHB10654</strain>
    </source>
</reference>
<name>A0ACB8T1Q5_9AGAM</name>
<evidence type="ECO:0000313" key="2">
    <source>
        <dbReference type="Proteomes" id="UP000814140"/>
    </source>
</evidence>
<dbReference type="EMBL" id="MU277209">
    <property type="protein sequence ID" value="KAI0062125.1"/>
    <property type="molecule type" value="Genomic_DNA"/>
</dbReference>
<gene>
    <name evidence="1" type="ORF">BV25DRAFT_695916</name>
</gene>
<sequence>MPSRKRSTGNSRSSADLHSVHTSKLQGDTDTDRRHARALHGCPSRRSSLFLLIPMFFKRLRRFICANQDTVDSALICRDVRSPNAFLAATSAAHLYPCSVRKLSTRASGIVAVMVVRSGYHPPQARAKLVLAYACVIEGALDLHASPRAAQLDSWRTRILPIIA</sequence>